<reference evidence="8" key="1">
    <citation type="submission" date="2016-10" db="EMBL/GenBank/DDBJ databases">
        <authorList>
            <person name="Varghese N."/>
            <person name="Submissions S."/>
        </authorList>
    </citation>
    <scope>NUCLEOTIDE SEQUENCE [LARGE SCALE GENOMIC DNA]</scope>
    <source>
        <strain evidence="8">CGMCC 1.6494</strain>
    </source>
</reference>
<dbReference type="InterPro" id="IPR004291">
    <property type="entry name" value="Transposase_IS66_central"/>
</dbReference>
<evidence type="ECO:0000313" key="7">
    <source>
        <dbReference type="EMBL" id="SDO47859.1"/>
    </source>
</evidence>
<evidence type="ECO:0000259" key="5">
    <source>
        <dbReference type="Pfam" id="PF13005"/>
    </source>
</evidence>
<evidence type="ECO:0000256" key="1">
    <source>
        <dbReference type="SAM" id="Coils"/>
    </source>
</evidence>
<evidence type="ECO:0000259" key="6">
    <source>
        <dbReference type="Pfam" id="PF13007"/>
    </source>
</evidence>
<keyword evidence="1" id="KW-0175">Coiled coil</keyword>
<feature type="domain" description="Transposase IS66 zinc-finger binding" evidence="5">
    <location>
        <begin position="136"/>
        <end position="179"/>
    </location>
</feature>
<gene>
    <name evidence="7" type="ORF">SAMN04487951_1355</name>
</gene>
<dbReference type="InterPro" id="IPR024463">
    <property type="entry name" value="Transposase_TnpC_homeodom"/>
</dbReference>
<feature type="region of interest" description="Disordered" evidence="2">
    <location>
        <begin position="82"/>
        <end position="114"/>
    </location>
</feature>
<organism evidence="7 8">
    <name type="scientific">Vreelandella arcis</name>
    <dbReference type="NCBI Taxonomy" id="416873"/>
    <lineage>
        <taxon>Bacteria</taxon>
        <taxon>Pseudomonadati</taxon>
        <taxon>Pseudomonadota</taxon>
        <taxon>Gammaproteobacteria</taxon>
        <taxon>Oceanospirillales</taxon>
        <taxon>Halomonadaceae</taxon>
        <taxon>Vreelandella</taxon>
    </lineage>
</organism>
<dbReference type="AlphaFoldDB" id="A0A1H0JWB8"/>
<dbReference type="STRING" id="416873.SAMN04487951_1355"/>
<dbReference type="NCBIfam" id="NF033517">
    <property type="entry name" value="transpos_IS66"/>
    <property type="match status" value="1"/>
</dbReference>
<accession>A0A1H0JWB8</accession>
<dbReference type="Proteomes" id="UP000199677">
    <property type="component" value="Unassembled WGS sequence"/>
</dbReference>
<protein>
    <submittedName>
        <fullName evidence="7">Transposase</fullName>
    </submittedName>
</protein>
<name>A0A1H0JWB8_9GAMM</name>
<feature type="coiled-coil region" evidence="1">
    <location>
        <begin position="4"/>
        <end position="38"/>
    </location>
</feature>
<keyword evidence="8" id="KW-1185">Reference proteome</keyword>
<evidence type="ECO:0000256" key="3">
    <source>
        <dbReference type="SAM" id="Phobius"/>
    </source>
</evidence>
<dbReference type="Pfam" id="PF03050">
    <property type="entry name" value="DDE_Tnp_IS66"/>
    <property type="match status" value="1"/>
</dbReference>
<sequence length="560" mass="62123">MKNADSSSTTITQLERKLAAADAENARLLALMEKKEAQWEATKQSLFEQFRLALERQFGPSTEKYQVDQKDLLINEAEVAVDEEDGATEATDNDVVDDTAAEPATPTTRRTRGGRVALPPELPRVEVVHELSEEARHCQDDGTALTVIGEAVSEELHVVPARVEVIRHVRRKYACRTCEEGVKIAAAPAKLLPKSNASATLLAYVATAKYQDALPLYRQSQLFARHGAEIPRNTLARWMVQAGERITPLIETLRHHLLSAPLIHMDETTLQVNQEADRKASATSYMWVQRGGPPGQQVVLFDYAASRAGRVPVDLLGGYAGRLITDGYEGYAEVVRRNGITHAGCWAHARRKFVEAQKVQPKGKTGKADWALNQIRKLYGVEKQAKALEPDARHALRDQKSRPLIDQLRTWLDKSLAQVLPKSALGKALHYLDHQWFRLTRFLDDGLIPLDNNPAENAIRPFVVGRKNWLFSHTPSGAQASAAIYSLIETALCRTRHKAVYAVRRTMPNGPGDIRPLHFCGELCGLSLGILFGIVFVSYNDSRKASNRSSGLKRISLSGS</sequence>
<evidence type="ECO:0000256" key="2">
    <source>
        <dbReference type="SAM" id="MobiDB-lite"/>
    </source>
</evidence>
<evidence type="ECO:0000313" key="8">
    <source>
        <dbReference type="Proteomes" id="UP000199677"/>
    </source>
</evidence>
<dbReference type="PANTHER" id="PTHR33678:SF1">
    <property type="entry name" value="BLL1576 PROTEIN"/>
    <property type="match status" value="1"/>
</dbReference>
<keyword evidence="3" id="KW-1133">Transmembrane helix</keyword>
<dbReference type="EMBL" id="FNII01000035">
    <property type="protein sequence ID" value="SDO47859.1"/>
    <property type="molecule type" value="Genomic_DNA"/>
</dbReference>
<feature type="compositionally biased region" description="Acidic residues" evidence="2">
    <location>
        <begin position="82"/>
        <end position="100"/>
    </location>
</feature>
<dbReference type="PANTHER" id="PTHR33678">
    <property type="entry name" value="BLL1576 PROTEIN"/>
    <property type="match status" value="1"/>
</dbReference>
<dbReference type="InterPro" id="IPR024474">
    <property type="entry name" value="Znf_dom_IS66"/>
</dbReference>
<keyword evidence="3" id="KW-0472">Membrane</keyword>
<proteinExistence type="predicted"/>
<dbReference type="Pfam" id="PF13007">
    <property type="entry name" value="LZ_Tnp_IS66"/>
    <property type="match status" value="1"/>
</dbReference>
<feature type="transmembrane region" description="Helical" evidence="3">
    <location>
        <begin position="516"/>
        <end position="539"/>
    </location>
</feature>
<dbReference type="InterPro" id="IPR052344">
    <property type="entry name" value="Transposase-related"/>
</dbReference>
<feature type="domain" description="Transposase IS66 central" evidence="4">
    <location>
        <begin position="194"/>
        <end position="480"/>
    </location>
</feature>
<dbReference type="Pfam" id="PF13005">
    <property type="entry name" value="zf-IS66"/>
    <property type="match status" value="1"/>
</dbReference>
<keyword evidence="3" id="KW-0812">Transmembrane</keyword>
<evidence type="ECO:0000259" key="4">
    <source>
        <dbReference type="Pfam" id="PF03050"/>
    </source>
</evidence>
<feature type="domain" description="Transposase TnpC homeodomain" evidence="6">
    <location>
        <begin position="46"/>
        <end position="127"/>
    </location>
</feature>